<dbReference type="PANTHER" id="PTHR12526">
    <property type="entry name" value="GLYCOSYLTRANSFERASE"/>
    <property type="match status" value="1"/>
</dbReference>
<reference evidence="3 4" key="1">
    <citation type="submission" date="2021-06" db="EMBL/GenBank/DDBJ databases">
        <title>Gemonas diversity in paddy soil.</title>
        <authorList>
            <person name="Liu G."/>
        </authorList>
    </citation>
    <scope>NUCLEOTIDE SEQUENCE [LARGE SCALE GENOMIC DNA]</scope>
    <source>
        <strain evidence="3 4">RG29</strain>
    </source>
</reference>
<organism evidence="3 4">
    <name type="scientific">Geomonas diazotrophica</name>
    <dbReference type="NCBI Taxonomy" id="2843197"/>
    <lineage>
        <taxon>Bacteria</taxon>
        <taxon>Pseudomonadati</taxon>
        <taxon>Thermodesulfobacteriota</taxon>
        <taxon>Desulfuromonadia</taxon>
        <taxon>Geobacterales</taxon>
        <taxon>Geobacteraceae</taxon>
        <taxon>Geomonas</taxon>
    </lineage>
</organism>
<dbReference type="PANTHER" id="PTHR12526:SF510">
    <property type="entry name" value="D-INOSITOL 3-PHOSPHATE GLYCOSYLTRANSFERASE"/>
    <property type="match status" value="1"/>
</dbReference>
<evidence type="ECO:0000256" key="1">
    <source>
        <dbReference type="ARBA" id="ARBA00022676"/>
    </source>
</evidence>
<proteinExistence type="predicted"/>
<evidence type="ECO:0000256" key="2">
    <source>
        <dbReference type="ARBA" id="ARBA00022679"/>
    </source>
</evidence>
<dbReference type="CDD" id="cd03801">
    <property type="entry name" value="GT4_PimA-like"/>
    <property type="match status" value="1"/>
</dbReference>
<keyword evidence="1" id="KW-0328">Glycosyltransferase</keyword>
<evidence type="ECO:0000313" key="3">
    <source>
        <dbReference type="EMBL" id="QWV99032.1"/>
    </source>
</evidence>
<dbReference type="Proteomes" id="UP000683493">
    <property type="component" value="Chromosome"/>
</dbReference>
<accession>A0ABX8JN90</accession>
<keyword evidence="2" id="KW-0808">Transferase</keyword>
<protein>
    <submittedName>
        <fullName evidence="3">Glycosyltransferase family 4 protein</fullName>
    </submittedName>
</protein>
<gene>
    <name evidence="3" type="ORF">KP005_07045</name>
</gene>
<name>A0ABX8JN90_9BACT</name>
<keyword evidence="4" id="KW-1185">Reference proteome</keyword>
<dbReference type="Pfam" id="PF13692">
    <property type="entry name" value="Glyco_trans_1_4"/>
    <property type="match status" value="1"/>
</dbReference>
<evidence type="ECO:0000313" key="4">
    <source>
        <dbReference type="Proteomes" id="UP000683493"/>
    </source>
</evidence>
<dbReference type="EMBL" id="CP076724">
    <property type="protein sequence ID" value="QWV99032.1"/>
    <property type="molecule type" value="Genomic_DNA"/>
</dbReference>
<sequence>MRIVYFAHSVLNRGGDKMVLAHLGRLAQAGHHVTLRCNLIDTAFPLHPSFTLERPLFPGKLGTLASALLERQDADLVLATIVPTAVLLRFRNRGRVLHFAQDDNETAYGFPGNLLMRWLYRLAFGPLSIPCVTVSDTLCSLFGSRFGAECAVAENGVDTARFFPAPSRELVAAKKGRRAILLLSRADRRKGFDLALETVRRVAARGGNLELWTVGESAPCAEPDLPHREFGSVDEDRLREIMSSADLFLYPSRSEGYGLMVLEAFACGCPVVTTGAVGFARDGENALVAPVEDVAALADRVERLLADRELAERLAEQGRGYASRHSLAQSGSCFEALIAGLFPAKK</sequence>